<dbReference type="GO" id="GO:0005524">
    <property type="term" value="F:ATP binding"/>
    <property type="evidence" value="ECO:0007669"/>
    <property type="project" value="UniProtKB-KW"/>
</dbReference>
<dbReference type="Gene3D" id="1.10.510.10">
    <property type="entry name" value="Transferase(Phosphotransferase) domain 1"/>
    <property type="match status" value="1"/>
</dbReference>
<name>A0A848LUB7_9BACT</name>
<evidence type="ECO:0000256" key="3">
    <source>
        <dbReference type="ARBA" id="ARBA00022777"/>
    </source>
</evidence>
<proteinExistence type="predicted"/>
<keyword evidence="2" id="KW-0547">Nucleotide-binding</keyword>
<evidence type="ECO:0000256" key="2">
    <source>
        <dbReference type="ARBA" id="ARBA00022741"/>
    </source>
</evidence>
<dbReference type="Proteomes" id="UP000518300">
    <property type="component" value="Unassembled WGS sequence"/>
</dbReference>
<dbReference type="SUPFAM" id="SSF56112">
    <property type="entry name" value="Protein kinase-like (PK-like)"/>
    <property type="match status" value="1"/>
</dbReference>
<reference evidence="6 7" key="1">
    <citation type="submission" date="2020-04" db="EMBL/GenBank/DDBJ databases">
        <title>Draft genome of Pyxidicoccus fallax type strain.</title>
        <authorList>
            <person name="Whitworth D.E."/>
        </authorList>
    </citation>
    <scope>NUCLEOTIDE SEQUENCE [LARGE SCALE GENOMIC DNA]</scope>
    <source>
        <strain evidence="6 7">DSM 14698</strain>
    </source>
</reference>
<evidence type="ECO:0000313" key="7">
    <source>
        <dbReference type="Proteomes" id="UP000518300"/>
    </source>
</evidence>
<dbReference type="RefSeq" id="WP_169350564.1">
    <property type="nucleotide sequence ID" value="NZ_JABBJJ010000317.1"/>
</dbReference>
<keyword evidence="4" id="KW-0067">ATP-binding</keyword>
<dbReference type="InterPro" id="IPR000719">
    <property type="entry name" value="Prot_kinase_dom"/>
</dbReference>
<dbReference type="AlphaFoldDB" id="A0A848LUB7"/>
<accession>A0A848LUB7</accession>
<protein>
    <submittedName>
        <fullName evidence="6">Serine/threonine protein kinase</fullName>
    </submittedName>
</protein>
<dbReference type="InterPro" id="IPR011009">
    <property type="entry name" value="Kinase-like_dom_sf"/>
</dbReference>
<dbReference type="Pfam" id="PF00069">
    <property type="entry name" value="Pkinase"/>
    <property type="match status" value="1"/>
</dbReference>
<dbReference type="PROSITE" id="PS50011">
    <property type="entry name" value="PROTEIN_KINASE_DOM"/>
    <property type="match status" value="1"/>
</dbReference>
<sequence>MAGTRDAGSEGDVLLREGDSVVRFTRDLGEDARGVSLLLARRIHGDIDEPRLLKWLVLPDETPLPPEVERARRRLEESVRLASHLQHPAIARVYGLHAVPGALFAELEYVPGLSLDDLVTVALARGRALPEEFIVHVGIHVAEALAHAHACVDARGVPLGIIHRDLHPGRVRVRPDGEVKLTDFGLAWSRLPDRKGTSIPHPRGAPFFAAPEALFLEDMDARADLFSLGAVLLELATGRNLYNRPDVLESRLRKRLKKQERARIARGLAAATSAGLSLGSYPHVALQAATFQPDDVERLAADLSPPLRDVLQKLLHPDAAGRYATADALVAELRALREARGAYSRGDAAQAVRRALAGAGRRLIDFELRSGLRDALHPDEVSTGP</sequence>
<evidence type="ECO:0000256" key="1">
    <source>
        <dbReference type="ARBA" id="ARBA00022679"/>
    </source>
</evidence>
<gene>
    <name evidence="6" type="ORF">HG543_41970</name>
</gene>
<dbReference type="GO" id="GO:0004674">
    <property type="term" value="F:protein serine/threonine kinase activity"/>
    <property type="evidence" value="ECO:0007669"/>
    <property type="project" value="UniProtKB-KW"/>
</dbReference>
<keyword evidence="3 6" id="KW-0418">Kinase</keyword>
<evidence type="ECO:0000256" key="4">
    <source>
        <dbReference type="ARBA" id="ARBA00022840"/>
    </source>
</evidence>
<dbReference type="CDD" id="cd14014">
    <property type="entry name" value="STKc_PknB_like"/>
    <property type="match status" value="1"/>
</dbReference>
<keyword evidence="1" id="KW-0808">Transferase</keyword>
<evidence type="ECO:0000259" key="5">
    <source>
        <dbReference type="PROSITE" id="PS50011"/>
    </source>
</evidence>
<dbReference type="PANTHER" id="PTHR43289:SF6">
    <property type="entry name" value="SERINE_THREONINE-PROTEIN KINASE NEKL-3"/>
    <property type="match status" value="1"/>
</dbReference>
<dbReference type="PANTHER" id="PTHR43289">
    <property type="entry name" value="MITOGEN-ACTIVATED PROTEIN KINASE KINASE KINASE 20-RELATED"/>
    <property type="match status" value="1"/>
</dbReference>
<comment type="caution">
    <text evidence="6">The sequence shown here is derived from an EMBL/GenBank/DDBJ whole genome shotgun (WGS) entry which is preliminary data.</text>
</comment>
<dbReference type="SMART" id="SM00220">
    <property type="entry name" value="S_TKc"/>
    <property type="match status" value="1"/>
</dbReference>
<feature type="domain" description="Protein kinase" evidence="5">
    <location>
        <begin position="22"/>
        <end position="336"/>
    </location>
</feature>
<evidence type="ECO:0000313" key="6">
    <source>
        <dbReference type="EMBL" id="NMO21376.1"/>
    </source>
</evidence>
<dbReference type="EMBL" id="JABBJJ010000317">
    <property type="protein sequence ID" value="NMO21376.1"/>
    <property type="molecule type" value="Genomic_DNA"/>
</dbReference>
<keyword evidence="6" id="KW-0723">Serine/threonine-protein kinase</keyword>
<organism evidence="6 7">
    <name type="scientific">Pyxidicoccus fallax</name>
    <dbReference type="NCBI Taxonomy" id="394095"/>
    <lineage>
        <taxon>Bacteria</taxon>
        <taxon>Pseudomonadati</taxon>
        <taxon>Myxococcota</taxon>
        <taxon>Myxococcia</taxon>
        <taxon>Myxococcales</taxon>
        <taxon>Cystobacterineae</taxon>
        <taxon>Myxococcaceae</taxon>
        <taxon>Pyxidicoccus</taxon>
    </lineage>
</organism>
<keyword evidence="7" id="KW-1185">Reference proteome</keyword>